<evidence type="ECO:0000313" key="2">
    <source>
        <dbReference type="Proteomes" id="UP000008068"/>
    </source>
</evidence>
<sequence>MVPTTGSTNTNSFVNIEMDEIPYIDEDPVENTSAAPQTPKVPAPRIMVKVIKRNHMEIIYSITHTMPMHKLKTHFASQLGIAYENIVFMFYEKFVNREDTAGTLHLTNNCKIMAFEIALEKPKVYRAVENGVFV</sequence>
<dbReference type="InParanoid" id="G0N1W2"/>
<gene>
    <name evidence="1" type="ORF">CAEBREN_10144</name>
</gene>
<dbReference type="OrthoDB" id="442921at2759"/>
<protein>
    <recommendedName>
        <fullName evidence="3">Ubiquitin-like domain-containing protein</fullName>
    </recommendedName>
</protein>
<organism evidence="2">
    <name type="scientific">Caenorhabditis brenneri</name>
    <name type="common">Nematode worm</name>
    <dbReference type="NCBI Taxonomy" id="135651"/>
    <lineage>
        <taxon>Eukaryota</taxon>
        <taxon>Metazoa</taxon>
        <taxon>Ecdysozoa</taxon>
        <taxon>Nematoda</taxon>
        <taxon>Chromadorea</taxon>
        <taxon>Rhabditida</taxon>
        <taxon>Rhabditina</taxon>
        <taxon>Rhabditomorpha</taxon>
        <taxon>Rhabditoidea</taxon>
        <taxon>Rhabditidae</taxon>
        <taxon>Peloderinae</taxon>
        <taxon>Caenorhabditis</taxon>
    </lineage>
</organism>
<dbReference type="AlphaFoldDB" id="G0N1W2"/>
<keyword evidence="2" id="KW-1185">Reference proteome</keyword>
<reference evidence="2" key="1">
    <citation type="submission" date="2011-07" db="EMBL/GenBank/DDBJ databases">
        <authorList>
            <consortium name="Caenorhabditis brenneri Sequencing and Analysis Consortium"/>
            <person name="Wilson R.K."/>
        </authorList>
    </citation>
    <scope>NUCLEOTIDE SEQUENCE [LARGE SCALE GENOMIC DNA]</scope>
    <source>
        <strain evidence="2">PB2801</strain>
    </source>
</reference>
<dbReference type="EMBL" id="GL379828">
    <property type="protein sequence ID" value="EGT50358.1"/>
    <property type="molecule type" value="Genomic_DNA"/>
</dbReference>
<dbReference type="HOGENOM" id="CLU_1898052_0_0_1"/>
<evidence type="ECO:0008006" key="3">
    <source>
        <dbReference type="Google" id="ProtNLM"/>
    </source>
</evidence>
<dbReference type="InterPro" id="IPR029071">
    <property type="entry name" value="Ubiquitin-like_domsf"/>
</dbReference>
<dbReference type="OMA" id="RELAMDI"/>
<dbReference type="Gene3D" id="3.10.20.90">
    <property type="entry name" value="Phosphatidylinositol 3-kinase Catalytic Subunit, Chain A, domain 1"/>
    <property type="match status" value="1"/>
</dbReference>
<proteinExistence type="predicted"/>
<dbReference type="STRING" id="135651.G0N1W2"/>
<dbReference type="Proteomes" id="UP000008068">
    <property type="component" value="Unassembled WGS sequence"/>
</dbReference>
<dbReference type="SUPFAM" id="SSF54236">
    <property type="entry name" value="Ubiquitin-like"/>
    <property type="match status" value="1"/>
</dbReference>
<accession>G0N1W2</accession>
<evidence type="ECO:0000313" key="1">
    <source>
        <dbReference type="EMBL" id="EGT50358.1"/>
    </source>
</evidence>
<dbReference type="eggNOG" id="ENOG502TK9V">
    <property type="taxonomic scope" value="Eukaryota"/>
</dbReference>
<name>G0N1W2_CAEBE</name>